<dbReference type="AlphaFoldDB" id="A0A396GKM8"/>
<dbReference type="EMBL" id="PSQE01000008">
    <property type="protein sequence ID" value="RHN41676.1"/>
    <property type="molecule type" value="Genomic_DNA"/>
</dbReference>
<organism evidence="1 2">
    <name type="scientific">Medicago truncatula</name>
    <name type="common">Barrel medic</name>
    <name type="synonym">Medicago tribuloides</name>
    <dbReference type="NCBI Taxonomy" id="3880"/>
    <lineage>
        <taxon>Eukaryota</taxon>
        <taxon>Viridiplantae</taxon>
        <taxon>Streptophyta</taxon>
        <taxon>Embryophyta</taxon>
        <taxon>Tracheophyta</taxon>
        <taxon>Spermatophyta</taxon>
        <taxon>Magnoliopsida</taxon>
        <taxon>eudicotyledons</taxon>
        <taxon>Gunneridae</taxon>
        <taxon>Pentapetalae</taxon>
        <taxon>rosids</taxon>
        <taxon>fabids</taxon>
        <taxon>Fabales</taxon>
        <taxon>Fabaceae</taxon>
        <taxon>Papilionoideae</taxon>
        <taxon>50 kb inversion clade</taxon>
        <taxon>NPAAA clade</taxon>
        <taxon>Hologalegina</taxon>
        <taxon>IRL clade</taxon>
        <taxon>Trifolieae</taxon>
        <taxon>Medicago</taxon>
    </lineage>
</organism>
<sequence>MEKRVSLVWLLCKSGKKVSFWWDPCSETFSPLQRRKLGIEYLFGGTHVLELSPHYSKES</sequence>
<reference evidence="2" key="1">
    <citation type="journal article" date="2018" name="Nat. Plants">
        <title>Whole-genome landscape of Medicago truncatula symbiotic genes.</title>
        <authorList>
            <person name="Pecrix Y."/>
            <person name="Staton S.E."/>
            <person name="Sallet E."/>
            <person name="Lelandais-Briere C."/>
            <person name="Moreau S."/>
            <person name="Carrere S."/>
            <person name="Blein T."/>
            <person name="Jardinaud M.F."/>
            <person name="Latrasse D."/>
            <person name="Zouine M."/>
            <person name="Zahm M."/>
            <person name="Kreplak J."/>
            <person name="Mayjonade B."/>
            <person name="Satge C."/>
            <person name="Perez M."/>
            <person name="Cauet S."/>
            <person name="Marande W."/>
            <person name="Chantry-Darmon C."/>
            <person name="Lopez-Roques C."/>
            <person name="Bouchez O."/>
            <person name="Berard A."/>
            <person name="Debelle F."/>
            <person name="Munos S."/>
            <person name="Bendahmane A."/>
            <person name="Berges H."/>
            <person name="Niebel A."/>
            <person name="Buitink J."/>
            <person name="Frugier F."/>
            <person name="Benhamed M."/>
            <person name="Crespi M."/>
            <person name="Gouzy J."/>
            <person name="Gamas P."/>
        </authorList>
    </citation>
    <scope>NUCLEOTIDE SEQUENCE [LARGE SCALE GENOMIC DNA]</scope>
    <source>
        <strain evidence="2">cv. Jemalong A17</strain>
    </source>
</reference>
<accession>A0A396GKM8</accession>
<comment type="caution">
    <text evidence="1">The sequence shown here is derived from an EMBL/GenBank/DDBJ whole genome shotgun (WGS) entry which is preliminary data.</text>
</comment>
<protein>
    <submittedName>
        <fullName evidence="1">Uncharacterized protein</fullName>
    </submittedName>
</protein>
<name>A0A396GKM8_MEDTR</name>
<evidence type="ECO:0000313" key="1">
    <source>
        <dbReference type="EMBL" id="RHN41676.1"/>
    </source>
</evidence>
<dbReference type="Proteomes" id="UP000265566">
    <property type="component" value="Chromosome 8"/>
</dbReference>
<gene>
    <name evidence="1" type="ORF">MtrunA17_Chr8g0368591</name>
</gene>
<evidence type="ECO:0000313" key="2">
    <source>
        <dbReference type="Proteomes" id="UP000265566"/>
    </source>
</evidence>
<proteinExistence type="predicted"/>
<dbReference type="Gramene" id="rna48022">
    <property type="protein sequence ID" value="RHN41676.1"/>
    <property type="gene ID" value="gene48022"/>
</dbReference>